<comment type="caution">
    <text evidence="3">The sequence shown here is derived from an EMBL/GenBank/DDBJ whole genome shotgun (WGS) entry which is preliminary data.</text>
</comment>
<evidence type="ECO:0000256" key="1">
    <source>
        <dbReference type="SAM" id="MobiDB-lite"/>
    </source>
</evidence>
<evidence type="ECO:0000259" key="2">
    <source>
        <dbReference type="Pfam" id="PF01814"/>
    </source>
</evidence>
<dbReference type="RefSeq" id="WP_344809984.1">
    <property type="nucleotide sequence ID" value="NZ_BAABAB010000052.1"/>
</dbReference>
<keyword evidence="4" id="KW-1185">Reference proteome</keyword>
<sequence length="256" mass="28574">MTETTPSAPTGPTSPTGPTYQVNLPGQAYVAEGPHDHTGMYLMHFALRRDLANLTSAAANTPLGAGDSWQALHARWRLFAEILHHHHTVEDDLYWPVLAEAVTERGTTADHALIAEMADEHAEIDPALAAVTEAFESVLAHPCGAHRNALDVRLATLREALDVHLSHEERETLPLVQRVMTDEQYARVEQGVERAYPLRMVPTLIPWVCHRLPPDVAEHTLAAGGPLYRLLFRLTRGRFERRERLAFRYSEVVLPA</sequence>
<proteinExistence type="predicted"/>
<protein>
    <recommendedName>
        <fullName evidence="2">Hemerythrin-like domain-containing protein</fullName>
    </recommendedName>
</protein>
<dbReference type="InterPro" id="IPR012312">
    <property type="entry name" value="Hemerythrin-like"/>
</dbReference>
<dbReference type="CDD" id="cd12108">
    <property type="entry name" value="Hr-like"/>
    <property type="match status" value="1"/>
</dbReference>
<name>A0ABP7AXY3_9ACTN</name>
<dbReference type="EMBL" id="BAABAB010000052">
    <property type="protein sequence ID" value="GAA3642492.1"/>
    <property type="molecule type" value="Genomic_DNA"/>
</dbReference>
<organism evidence="3 4">
    <name type="scientific">Microlunatus ginsengisoli</name>
    <dbReference type="NCBI Taxonomy" id="363863"/>
    <lineage>
        <taxon>Bacteria</taxon>
        <taxon>Bacillati</taxon>
        <taxon>Actinomycetota</taxon>
        <taxon>Actinomycetes</taxon>
        <taxon>Propionibacteriales</taxon>
        <taxon>Propionibacteriaceae</taxon>
        <taxon>Microlunatus</taxon>
    </lineage>
</organism>
<feature type="compositionally biased region" description="Low complexity" evidence="1">
    <location>
        <begin position="1"/>
        <end position="19"/>
    </location>
</feature>
<evidence type="ECO:0000313" key="3">
    <source>
        <dbReference type="EMBL" id="GAA3642492.1"/>
    </source>
</evidence>
<gene>
    <name evidence="3" type="ORF">GCM10022236_51470</name>
</gene>
<dbReference type="Pfam" id="PF01814">
    <property type="entry name" value="Hemerythrin"/>
    <property type="match status" value="1"/>
</dbReference>
<reference evidence="4" key="1">
    <citation type="journal article" date="2019" name="Int. J. Syst. Evol. Microbiol.">
        <title>The Global Catalogue of Microorganisms (GCM) 10K type strain sequencing project: providing services to taxonomists for standard genome sequencing and annotation.</title>
        <authorList>
            <consortium name="The Broad Institute Genomics Platform"/>
            <consortium name="The Broad Institute Genome Sequencing Center for Infectious Disease"/>
            <person name="Wu L."/>
            <person name="Ma J."/>
        </authorList>
    </citation>
    <scope>NUCLEOTIDE SEQUENCE [LARGE SCALE GENOMIC DNA]</scope>
    <source>
        <strain evidence="4">JCM 16929</strain>
    </source>
</reference>
<dbReference type="Proteomes" id="UP001501490">
    <property type="component" value="Unassembled WGS sequence"/>
</dbReference>
<evidence type="ECO:0000313" key="4">
    <source>
        <dbReference type="Proteomes" id="UP001501490"/>
    </source>
</evidence>
<feature type="domain" description="Hemerythrin-like" evidence="2">
    <location>
        <begin position="42"/>
        <end position="175"/>
    </location>
</feature>
<dbReference type="Gene3D" id="1.20.120.520">
    <property type="entry name" value="nmb1532 protein domain like"/>
    <property type="match status" value="1"/>
</dbReference>
<accession>A0ABP7AXY3</accession>
<feature type="region of interest" description="Disordered" evidence="1">
    <location>
        <begin position="1"/>
        <end position="21"/>
    </location>
</feature>